<protein>
    <submittedName>
        <fullName evidence="2">Uncharacterized protein</fullName>
    </submittedName>
</protein>
<dbReference type="EMBL" id="VHSH01000001">
    <property type="protein sequence ID" value="TQV83807.1"/>
    <property type="molecule type" value="Genomic_DNA"/>
</dbReference>
<feature type="transmembrane region" description="Helical" evidence="1">
    <location>
        <begin position="42"/>
        <end position="60"/>
    </location>
</feature>
<proteinExistence type="predicted"/>
<reference evidence="2 3" key="1">
    <citation type="submission" date="2019-06" db="EMBL/GenBank/DDBJ databases">
        <title>Whole genome sequence for Rhodospirillaceae sp. R148.</title>
        <authorList>
            <person name="Wang G."/>
        </authorList>
    </citation>
    <scope>NUCLEOTIDE SEQUENCE [LARGE SCALE GENOMIC DNA]</scope>
    <source>
        <strain evidence="2 3">R148</strain>
    </source>
</reference>
<sequence length="84" mass="9253">MTPPNRHKMALLTWVIVYPMITLLLAALDPVLNGVAMPLRTLALTLIMVPALVYVALPFATGQLQGWLKQTAAPALEEMERNND</sequence>
<evidence type="ECO:0000256" key="1">
    <source>
        <dbReference type="SAM" id="Phobius"/>
    </source>
</evidence>
<keyword evidence="3" id="KW-1185">Reference proteome</keyword>
<dbReference type="AlphaFoldDB" id="A0A545U2V0"/>
<evidence type="ECO:0000313" key="3">
    <source>
        <dbReference type="Proteomes" id="UP000315252"/>
    </source>
</evidence>
<keyword evidence="1" id="KW-1133">Transmembrane helix</keyword>
<organism evidence="2 3">
    <name type="scientific">Denitrobaculum tricleocarpae</name>
    <dbReference type="NCBI Taxonomy" id="2591009"/>
    <lineage>
        <taxon>Bacteria</taxon>
        <taxon>Pseudomonadati</taxon>
        <taxon>Pseudomonadota</taxon>
        <taxon>Alphaproteobacteria</taxon>
        <taxon>Rhodospirillales</taxon>
        <taxon>Rhodospirillaceae</taxon>
        <taxon>Denitrobaculum</taxon>
    </lineage>
</organism>
<keyword evidence="1" id="KW-0812">Transmembrane</keyword>
<comment type="caution">
    <text evidence="2">The sequence shown here is derived from an EMBL/GenBank/DDBJ whole genome shotgun (WGS) entry which is preliminary data.</text>
</comment>
<dbReference type="Proteomes" id="UP000315252">
    <property type="component" value="Unassembled WGS sequence"/>
</dbReference>
<dbReference type="OrthoDB" id="1494254at2"/>
<evidence type="ECO:0000313" key="2">
    <source>
        <dbReference type="EMBL" id="TQV83807.1"/>
    </source>
</evidence>
<accession>A0A545U2V0</accession>
<dbReference type="RefSeq" id="WP_142895042.1">
    <property type="nucleotide sequence ID" value="NZ_ML660052.1"/>
</dbReference>
<gene>
    <name evidence="2" type="ORF">FKG95_04300</name>
</gene>
<name>A0A545U2V0_9PROT</name>
<keyword evidence="1" id="KW-0472">Membrane</keyword>